<dbReference type="EMBL" id="JALLPJ020001098">
    <property type="protein sequence ID" value="KAL3776448.1"/>
    <property type="molecule type" value="Genomic_DNA"/>
</dbReference>
<evidence type="ECO:0000313" key="2">
    <source>
        <dbReference type="EMBL" id="KAL3776448.1"/>
    </source>
</evidence>
<keyword evidence="3" id="KW-1185">Reference proteome</keyword>
<feature type="transmembrane region" description="Helical" evidence="1">
    <location>
        <begin position="12"/>
        <end position="33"/>
    </location>
</feature>
<name>A0ABD3NKN5_9STRA</name>
<keyword evidence="1" id="KW-0472">Membrane</keyword>
<reference evidence="2 3" key="1">
    <citation type="submission" date="2024-10" db="EMBL/GenBank/DDBJ databases">
        <title>Updated reference genomes for cyclostephanoid diatoms.</title>
        <authorList>
            <person name="Roberts W.R."/>
            <person name="Alverson A.J."/>
        </authorList>
    </citation>
    <scope>NUCLEOTIDE SEQUENCE [LARGE SCALE GENOMIC DNA]</scope>
    <source>
        <strain evidence="2 3">AJA010-31</strain>
    </source>
</reference>
<feature type="transmembrane region" description="Helical" evidence="1">
    <location>
        <begin position="188"/>
        <end position="207"/>
    </location>
</feature>
<keyword evidence="1" id="KW-1133">Transmembrane helix</keyword>
<sequence>MIHHEPPLPVRMALVSTTTALATPSFPALGFLYAVLRLTVPDADLRKAMEGRWGTLLSFTTWTVLPTLYHGSIASLILPCALSNAVVAGGMYGLIDVASGGPTGQMKQLYNTPILGSGIGASVGYLAPHYVYGPALELYGFEGMKQSISYILSAPLVTEVSVVTGAVAGMILHPLLYYPIHGVSGVHWGYFSGLTLAASAMGMYYVYYGRETVGLPVPEGSFIDAKQFELVNAVLRYNQYTHQVETYSVQSGSFVGSQQKYLEGLQIAEAARMYSKNGNAVFDDRMLSFIYNYWDVKLKSRYADHVLDVKSLNDLNQIQGSLAVTDGIVAALMARSTRTSCDTKLDVQPIIERVDSLRADSKRRRKQFTRSTLEEVCIAVELLMALKNTTDNQDDMKSLVAPELEQFIRKTSPNVILYASEEICPGVSIESQLHAYKWNPTSLDVAYSNWYKLRKKQRENRISTAAVIACAFLSVVALAFGRT</sequence>
<accession>A0ABD3NKN5</accession>
<gene>
    <name evidence="2" type="ORF">ACHAWO_005922</name>
</gene>
<evidence type="ECO:0000313" key="3">
    <source>
        <dbReference type="Proteomes" id="UP001530400"/>
    </source>
</evidence>
<evidence type="ECO:0000256" key="1">
    <source>
        <dbReference type="SAM" id="Phobius"/>
    </source>
</evidence>
<proteinExistence type="predicted"/>
<feature type="transmembrane region" description="Helical" evidence="1">
    <location>
        <begin position="115"/>
        <end position="136"/>
    </location>
</feature>
<feature type="transmembrane region" description="Helical" evidence="1">
    <location>
        <begin position="148"/>
        <end position="176"/>
    </location>
</feature>
<organism evidence="2 3">
    <name type="scientific">Cyclotella atomus</name>
    <dbReference type="NCBI Taxonomy" id="382360"/>
    <lineage>
        <taxon>Eukaryota</taxon>
        <taxon>Sar</taxon>
        <taxon>Stramenopiles</taxon>
        <taxon>Ochrophyta</taxon>
        <taxon>Bacillariophyta</taxon>
        <taxon>Coscinodiscophyceae</taxon>
        <taxon>Thalassiosirophycidae</taxon>
        <taxon>Stephanodiscales</taxon>
        <taxon>Stephanodiscaceae</taxon>
        <taxon>Cyclotella</taxon>
    </lineage>
</organism>
<feature type="transmembrane region" description="Helical" evidence="1">
    <location>
        <begin position="462"/>
        <end position="481"/>
    </location>
</feature>
<comment type="caution">
    <text evidence="2">The sequence shown here is derived from an EMBL/GenBank/DDBJ whole genome shotgun (WGS) entry which is preliminary data.</text>
</comment>
<dbReference type="AlphaFoldDB" id="A0ABD3NKN5"/>
<feature type="transmembrane region" description="Helical" evidence="1">
    <location>
        <begin position="53"/>
        <end position="69"/>
    </location>
</feature>
<dbReference type="Proteomes" id="UP001530400">
    <property type="component" value="Unassembled WGS sequence"/>
</dbReference>
<protein>
    <submittedName>
        <fullName evidence="2">Uncharacterized protein</fullName>
    </submittedName>
</protein>
<keyword evidence="1" id="KW-0812">Transmembrane</keyword>